<reference evidence="6" key="1">
    <citation type="submission" date="2018-10" db="EMBL/GenBank/DDBJ databases">
        <title>Schaedlerella arabinophila gen. nov. sp. nov., isolated from the mouse intestinal tract and comparative analysis with the genome of the closely related altered Schaedler flora strain ASF502.</title>
        <authorList>
            <person name="Miyake S."/>
            <person name="Soh M."/>
            <person name="Seedorf H."/>
        </authorList>
    </citation>
    <scope>NUCLEOTIDE SEQUENCE [LARGE SCALE GENOMIC DNA]</scope>
    <source>
        <strain evidence="6">DSM 106076</strain>
    </source>
</reference>
<dbReference type="Gene3D" id="3.40.50.2300">
    <property type="match status" value="1"/>
</dbReference>
<dbReference type="InterPro" id="IPR001789">
    <property type="entry name" value="Sig_transdc_resp-reg_receiver"/>
</dbReference>
<dbReference type="GO" id="GO:0000160">
    <property type="term" value="P:phosphorelay signal transduction system"/>
    <property type="evidence" value="ECO:0007669"/>
    <property type="project" value="InterPro"/>
</dbReference>
<dbReference type="NCBIfam" id="TIGR00254">
    <property type="entry name" value="GGDEF"/>
    <property type="match status" value="1"/>
</dbReference>
<evidence type="ECO:0000313" key="7">
    <source>
        <dbReference type="Proteomes" id="UP000274920"/>
    </source>
</evidence>
<evidence type="ECO:0000259" key="5">
    <source>
        <dbReference type="PROSITE" id="PS50887"/>
    </source>
</evidence>
<proteinExistence type="predicted"/>
<dbReference type="Pfam" id="PF00990">
    <property type="entry name" value="GGDEF"/>
    <property type="match status" value="1"/>
</dbReference>
<comment type="caution">
    <text evidence="6">The sequence shown here is derived from an EMBL/GenBank/DDBJ whole genome shotgun (WGS) entry which is preliminary data.</text>
</comment>
<sequence length="308" mass="35085">MDKILIVDDSAIQAARLKSILEEDYEITIAQTAEDGLSFASSQDFSLILLDVVMPGMDGFMLLKRLQEEIITRSIPVILITSLSDIQNEQRGFTLGAVDYIAKPFHPVIVQARVNTHIKLYRYRKQVEHQSMTDQLTGIANRRRHDLYSVTKWKEAARLKIPFTICMFDIDHFKAYNDTFGHPAGDKVIIAVAKTLSKFMRRTTDFVARYGGEEFVAIIMGGDARINYEYMKQIRKGIEELQIPHAPSAGEWVTVSIGGVTVLPVDSSQYGTYLNIADTMLYDAKRYGRNQVVWCGDEMKQWRQTDDE</sequence>
<dbReference type="GO" id="GO:0005886">
    <property type="term" value="C:plasma membrane"/>
    <property type="evidence" value="ECO:0007669"/>
    <property type="project" value="TreeGrafter"/>
</dbReference>
<dbReference type="FunFam" id="3.30.70.270:FF:000001">
    <property type="entry name" value="Diguanylate cyclase domain protein"/>
    <property type="match status" value="1"/>
</dbReference>
<evidence type="ECO:0000256" key="1">
    <source>
        <dbReference type="ARBA" id="ARBA00018672"/>
    </source>
</evidence>
<name>A0A3R8JKF2_9FIRM</name>
<gene>
    <name evidence="6" type="ORF">EBB54_05955</name>
</gene>
<keyword evidence="7" id="KW-1185">Reference proteome</keyword>
<dbReference type="InterPro" id="IPR029787">
    <property type="entry name" value="Nucleotide_cyclase"/>
</dbReference>
<feature type="modified residue" description="4-aspartylphosphate" evidence="3">
    <location>
        <position position="51"/>
    </location>
</feature>
<dbReference type="SUPFAM" id="SSF52172">
    <property type="entry name" value="CheY-like"/>
    <property type="match status" value="1"/>
</dbReference>
<evidence type="ECO:0000256" key="3">
    <source>
        <dbReference type="PROSITE-ProRule" id="PRU00169"/>
    </source>
</evidence>
<dbReference type="SUPFAM" id="SSF55073">
    <property type="entry name" value="Nucleotide cyclase"/>
    <property type="match status" value="1"/>
</dbReference>
<feature type="domain" description="Response regulatory" evidence="4">
    <location>
        <begin position="3"/>
        <end position="118"/>
    </location>
</feature>
<comment type="function">
    <text evidence="2">May play the central regulatory role in sporulation. It may be an element of the effector pathway responsible for the activation of sporulation genes in response to nutritional stress. Spo0A may act in concert with spo0H (a sigma factor) to control the expression of some genes that are critical to the sporulation process.</text>
</comment>
<accession>A0A3R8JKF2</accession>
<dbReference type="GO" id="GO:0052621">
    <property type="term" value="F:diguanylate cyclase activity"/>
    <property type="evidence" value="ECO:0007669"/>
    <property type="project" value="TreeGrafter"/>
</dbReference>
<dbReference type="SMART" id="SM00448">
    <property type="entry name" value="REC"/>
    <property type="match status" value="1"/>
</dbReference>
<dbReference type="EMBL" id="RHJS01000002">
    <property type="protein sequence ID" value="RRK30964.1"/>
    <property type="molecule type" value="Genomic_DNA"/>
</dbReference>
<dbReference type="CDD" id="cd01949">
    <property type="entry name" value="GGDEF"/>
    <property type="match status" value="1"/>
</dbReference>
<dbReference type="InterPro" id="IPR043128">
    <property type="entry name" value="Rev_trsase/Diguanyl_cyclase"/>
</dbReference>
<dbReference type="PANTHER" id="PTHR45138:SF9">
    <property type="entry name" value="DIGUANYLATE CYCLASE DGCM-RELATED"/>
    <property type="match status" value="1"/>
</dbReference>
<dbReference type="AlphaFoldDB" id="A0A3R8JKF2"/>
<evidence type="ECO:0000259" key="4">
    <source>
        <dbReference type="PROSITE" id="PS50110"/>
    </source>
</evidence>
<dbReference type="Pfam" id="PF00072">
    <property type="entry name" value="Response_reg"/>
    <property type="match status" value="1"/>
</dbReference>
<dbReference type="Proteomes" id="UP000274920">
    <property type="component" value="Unassembled WGS sequence"/>
</dbReference>
<dbReference type="Gene3D" id="3.30.70.270">
    <property type="match status" value="1"/>
</dbReference>
<protein>
    <recommendedName>
        <fullName evidence="1">Stage 0 sporulation protein A homolog</fullName>
    </recommendedName>
</protein>
<dbReference type="RefSeq" id="WP_125126726.1">
    <property type="nucleotide sequence ID" value="NZ_RHJS01000002.1"/>
</dbReference>
<dbReference type="GO" id="GO:0043709">
    <property type="term" value="P:cell adhesion involved in single-species biofilm formation"/>
    <property type="evidence" value="ECO:0007669"/>
    <property type="project" value="TreeGrafter"/>
</dbReference>
<dbReference type="PROSITE" id="PS50110">
    <property type="entry name" value="RESPONSE_REGULATORY"/>
    <property type="match status" value="1"/>
</dbReference>
<dbReference type="InterPro" id="IPR011006">
    <property type="entry name" value="CheY-like_superfamily"/>
</dbReference>
<evidence type="ECO:0000313" key="6">
    <source>
        <dbReference type="EMBL" id="RRK30964.1"/>
    </source>
</evidence>
<organism evidence="6 7">
    <name type="scientific">Schaedlerella arabinosiphila</name>
    <dbReference type="NCBI Taxonomy" id="2044587"/>
    <lineage>
        <taxon>Bacteria</taxon>
        <taxon>Bacillati</taxon>
        <taxon>Bacillota</taxon>
        <taxon>Clostridia</taxon>
        <taxon>Lachnospirales</taxon>
        <taxon>Lachnospiraceae</taxon>
        <taxon>Schaedlerella</taxon>
    </lineage>
</organism>
<dbReference type="SMART" id="SM00267">
    <property type="entry name" value="GGDEF"/>
    <property type="match status" value="1"/>
</dbReference>
<dbReference type="PROSITE" id="PS50887">
    <property type="entry name" value="GGDEF"/>
    <property type="match status" value="1"/>
</dbReference>
<dbReference type="InterPro" id="IPR000160">
    <property type="entry name" value="GGDEF_dom"/>
</dbReference>
<dbReference type="PANTHER" id="PTHR45138">
    <property type="entry name" value="REGULATORY COMPONENTS OF SENSORY TRANSDUCTION SYSTEM"/>
    <property type="match status" value="1"/>
</dbReference>
<dbReference type="InterPro" id="IPR050469">
    <property type="entry name" value="Diguanylate_Cyclase"/>
</dbReference>
<dbReference type="GO" id="GO:1902201">
    <property type="term" value="P:negative regulation of bacterial-type flagellum-dependent cell motility"/>
    <property type="evidence" value="ECO:0007669"/>
    <property type="project" value="TreeGrafter"/>
</dbReference>
<evidence type="ECO:0000256" key="2">
    <source>
        <dbReference type="ARBA" id="ARBA00024867"/>
    </source>
</evidence>
<feature type="domain" description="GGDEF" evidence="5">
    <location>
        <begin position="161"/>
        <end position="297"/>
    </location>
</feature>
<keyword evidence="3" id="KW-0597">Phosphoprotein</keyword>